<protein>
    <recommendedName>
        <fullName evidence="1">Methyltransferase domain-containing protein</fullName>
    </recommendedName>
</protein>
<keyword evidence="3" id="KW-1185">Reference proteome</keyword>
<name>A0ABN3RJS4_9ACTN</name>
<dbReference type="InterPro" id="IPR029063">
    <property type="entry name" value="SAM-dependent_MTases_sf"/>
</dbReference>
<dbReference type="Pfam" id="PF13649">
    <property type="entry name" value="Methyltransf_25"/>
    <property type="match status" value="1"/>
</dbReference>
<dbReference type="Gene3D" id="3.40.50.150">
    <property type="entry name" value="Vaccinia Virus protein VP39"/>
    <property type="match status" value="1"/>
</dbReference>
<dbReference type="InterPro" id="IPR041698">
    <property type="entry name" value="Methyltransf_25"/>
</dbReference>
<organism evidence="2 3">
    <name type="scientific">Streptomyces lunalinharesii</name>
    <dbReference type="NCBI Taxonomy" id="333384"/>
    <lineage>
        <taxon>Bacteria</taxon>
        <taxon>Bacillati</taxon>
        <taxon>Actinomycetota</taxon>
        <taxon>Actinomycetes</taxon>
        <taxon>Kitasatosporales</taxon>
        <taxon>Streptomycetaceae</taxon>
        <taxon>Streptomyces</taxon>
    </lineage>
</organism>
<sequence length="295" mass="30894">MTGAVGRPRFCPQWLELRERADDAARVPELLRPLGDRLAAVPAPERFGGTGGLVIRDLGCGTGAMGRWLAVRLPGPQHWVLQDHDEVLLARAAGRIPSTAGDGRPVTVTTLHADLADLTAADLAGTSLVTASALLDLLTRDELETVAAACTGAGCPALLALSVTGRVELTPADPLDAALSAAFNDHQRRTTDGRRRLGPDAVAAATEAFTRRGARVVNRPSPWRLGGPECALTERWLRGWVSAAREARPELAAAADGYLRRRLDACAAGELGVTVHHADLLALPGPAGVPGPRSG</sequence>
<evidence type="ECO:0000259" key="1">
    <source>
        <dbReference type="Pfam" id="PF13649"/>
    </source>
</evidence>
<accession>A0ABN3RJS4</accession>
<dbReference type="EMBL" id="BAAARK010000004">
    <property type="protein sequence ID" value="GAA2653821.1"/>
    <property type="molecule type" value="Genomic_DNA"/>
</dbReference>
<evidence type="ECO:0000313" key="2">
    <source>
        <dbReference type="EMBL" id="GAA2653821.1"/>
    </source>
</evidence>
<proteinExistence type="predicted"/>
<dbReference type="SUPFAM" id="SSF53335">
    <property type="entry name" value="S-adenosyl-L-methionine-dependent methyltransferases"/>
    <property type="match status" value="1"/>
</dbReference>
<gene>
    <name evidence="2" type="ORF">GCM10009864_18470</name>
</gene>
<dbReference type="RefSeq" id="WP_344574636.1">
    <property type="nucleotide sequence ID" value="NZ_BAAARK010000004.1"/>
</dbReference>
<evidence type="ECO:0000313" key="3">
    <source>
        <dbReference type="Proteomes" id="UP001500994"/>
    </source>
</evidence>
<dbReference type="Proteomes" id="UP001500994">
    <property type="component" value="Unassembled WGS sequence"/>
</dbReference>
<comment type="caution">
    <text evidence="2">The sequence shown here is derived from an EMBL/GenBank/DDBJ whole genome shotgun (WGS) entry which is preliminary data.</text>
</comment>
<feature type="domain" description="Methyltransferase" evidence="1">
    <location>
        <begin position="57"/>
        <end position="150"/>
    </location>
</feature>
<reference evidence="2 3" key="1">
    <citation type="journal article" date="2019" name="Int. J. Syst. Evol. Microbiol.">
        <title>The Global Catalogue of Microorganisms (GCM) 10K type strain sequencing project: providing services to taxonomists for standard genome sequencing and annotation.</title>
        <authorList>
            <consortium name="The Broad Institute Genomics Platform"/>
            <consortium name="The Broad Institute Genome Sequencing Center for Infectious Disease"/>
            <person name="Wu L."/>
            <person name="Ma J."/>
        </authorList>
    </citation>
    <scope>NUCLEOTIDE SEQUENCE [LARGE SCALE GENOMIC DNA]</scope>
    <source>
        <strain evidence="2 3">JCM 16374</strain>
    </source>
</reference>